<sequence>MEAAHRPASATIACSAGAPAAASSSTSSSGSRAAPRPGKQGRPAVPVFTPETTTQDLLEILSRAVHQKKPKLAIQAFWSLKKADPNSLAHLSQKTYEDLLVFVVTGKALPTYASIAERKRKAIGIWRTSVDHGIETSLGMWRLILDVHALDGDVDQVQALLQQMRGLGIKTRTAQMLPPLYRVHMIAGWEKSGLGIWNQLVEIDTSSAPTNHLIETYILCKDVAAAMRTLEEFLVKNEGQLPEAHILSQLFLLLLNKLDVDRLLALIKMAHPSKALYNADICLDIVKLLITRGMPKQAVDLLDARQKLGFNETSKLVAAEVVAREALAAHGHAAAPAAASQLEQLPGITDDDALALIERVGPTADAESLNSQLSTHSDLNHLGSHHALLMLLRGYTIQADIESARVVFDMLVSRHLGIPEHVCTPLIDLVLARRPPLETLEMLESMVKANVKVTATGMGEALTEVARANPRMLKRIAKLRANLARLLTDDSEPNP</sequence>
<gene>
    <name evidence="2" type="ORF">HK105_202475</name>
</gene>
<dbReference type="InterPro" id="IPR011990">
    <property type="entry name" value="TPR-like_helical_dom_sf"/>
</dbReference>
<protein>
    <recommendedName>
        <fullName evidence="4">Pentatricopeptide repeat-containing protein</fullName>
    </recommendedName>
</protein>
<evidence type="ECO:0000256" key="1">
    <source>
        <dbReference type="SAM" id="MobiDB-lite"/>
    </source>
</evidence>
<evidence type="ECO:0000313" key="2">
    <source>
        <dbReference type="EMBL" id="KAL2918061.1"/>
    </source>
</evidence>
<keyword evidence="3" id="KW-1185">Reference proteome</keyword>
<accession>A0ABR4NF34</accession>
<evidence type="ECO:0000313" key="3">
    <source>
        <dbReference type="Proteomes" id="UP001527925"/>
    </source>
</evidence>
<name>A0ABR4NF34_9FUNG</name>
<evidence type="ECO:0008006" key="4">
    <source>
        <dbReference type="Google" id="ProtNLM"/>
    </source>
</evidence>
<dbReference type="Proteomes" id="UP001527925">
    <property type="component" value="Unassembled WGS sequence"/>
</dbReference>
<feature type="compositionally biased region" description="Low complexity" evidence="1">
    <location>
        <begin position="7"/>
        <end position="37"/>
    </location>
</feature>
<dbReference type="Gene3D" id="1.25.40.10">
    <property type="entry name" value="Tetratricopeptide repeat domain"/>
    <property type="match status" value="1"/>
</dbReference>
<organism evidence="2 3">
    <name type="scientific">Polyrhizophydium stewartii</name>
    <dbReference type="NCBI Taxonomy" id="2732419"/>
    <lineage>
        <taxon>Eukaryota</taxon>
        <taxon>Fungi</taxon>
        <taxon>Fungi incertae sedis</taxon>
        <taxon>Chytridiomycota</taxon>
        <taxon>Chytridiomycota incertae sedis</taxon>
        <taxon>Chytridiomycetes</taxon>
        <taxon>Rhizophydiales</taxon>
        <taxon>Rhizophydiales incertae sedis</taxon>
        <taxon>Polyrhizophydium</taxon>
    </lineage>
</organism>
<comment type="caution">
    <text evidence="2">The sequence shown here is derived from an EMBL/GenBank/DDBJ whole genome shotgun (WGS) entry which is preliminary data.</text>
</comment>
<proteinExistence type="predicted"/>
<reference evidence="2 3" key="1">
    <citation type="submission" date="2023-09" db="EMBL/GenBank/DDBJ databases">
        <title>Pangenome analysis of Batrachochytrium dendrobatidis and related Chytrids.</title>
        <authorList>
            <person name="Yacoub M.N."/>
            <person name="Stajich J.E."/>
            <person name="James T.Y."/>
        </authorList>
    </citation>
    <scope>NUCLEOTIDE SEQUENCE [LARGE SCALE GENOMIC DNA]</scope>
    <source>
        <strain evidence="2 3">JEL0888</strain>
    </source>
</reference>
<dbReference type="EMBL" id="JADGIZ020000008">
    <property type="protein sequence ID" value="KAL2918061.1"/>
    <property type="molecule type" value="Genomic_DNA"/>
</dbReference>
<feature type="region of interest" description="Disordered" evidence="1">
    <location>
        <begin position="1"/>
        <end position="48"/>
    </location>
</feature>